<reference evidence="1 2" key="1">
    <citation type="journal article" date="2018" name="Sci. Adv.">
        <title>Multi-heme cytochromes provide a pathway for survival in energy-limited environments.</title>
        <authorList>
            <person name="Deng X."/>
            <person name="Dohmae N."/>
            <person name="Nealson K.H."/>
            <person name="Hashimoto K."/>
            <person name="Okamoto A."/>
        </authorList>
    </citation>
    <scope>NUCLEOTIDE SEQUENCE [LARGE SCALE GENOMIC DNA]</scope>
    <source>
        <strain evidence="1 2">IS5</strain>
    </source>
</reference>
<evidence type="ECO:0000313" key="2">
    <source>
        <dbReference type="Proteomes" id="UP000269883"/>
    </source>
</evidence>
<sequence length="88" mass="9158">MILYPPAKEGRTHMTNFTDMSAVGGVSAASTFSMAADKETFGAQVVTKTLDYMNSSPSSGSTSANYDFQKSVLSAVYTGTGTLLDSVG</sequence>
<gene>
    <name evidence="1" type="ORF">DFE_0531</name>
</gene>
<organism evidence="1 2">
    <name type="scientific">Desulfovibrio ferrophilus</name>
    <dbReference type="NCBI Taxonomy" id="241368"/>
    <lineage>
        <taxon>Bacteria</taxon>
        <taxon>Pseudomonadati</taxon>
        <taxon>Thermodesulfobacteriota</taxon>
        <taxon>Desulfovibrionia</taxon>
        <taxon>Desulfovibrionales</taxon>
        <taxon>Desulfovibrionaceae</taxon>
        <taxon>Desulfovibrio</taxon>
    </lineage>
</organism>
<name>A0A2Z6AVJ4_9BACT</name>
<protein>
    <submittedName>
        <fullName evidence="1">Uncharacterized protein</fullName>
    </submittedName>
</protein>
<dbReference type="Proteomes" id="UP000269883">
    <property type="component" value="Chromosome"/>
</dbReference>
<keyword evidence="2" id="KW-1185">Reference proteome</keyword>
<accession>A0A2Z6AVJ4</accession>
<proteinExistence type="predicted"/>
<dbReference type="EMBL" id="AP017378">
    <property type="protein sequence ID" value="BBD07257.1"/>
    <property type="molecule type" value="Genomic_DNA"/>
</dbReference>
<dbReference type="AlphaFoldDB" id="A0A2Z6AVJ4"/>
<evidence type="ECO:0000313" key="1">
    <source>
        <dbReference type="EMBL" id="BBD07257.1"/>
    </source>
</evidence>
<dbReference type="KEGG" id="dfl:DFE_0531"/>